<dbReference type="Pfam" id="PF11799">
    <property type="entry name" value="IMS_C"/>
    <property type="match status" value="1"/>
</dbReference>
<feature type="domain" description="DNA polymerase Y-family little finger" evidence="2">
    <location>
        <begin position="47"/>
        <end position="106"/>
    </location>
</feature>
<dbReference type="PANTHER" id="PTHR35369">
    <property type="entry name" value="BLR3025 PROTEIN-RELATED"/>
    <property type="match status" value="1"/>
</dbReference>
<evidence type="ECO:0000256" key="1">
    <source>
        <dbReference type="ARBA" id="ARBA00022763"/>
    </source>
</evidence>
<dbReference type="AlphaFoldDB" id="A0A6H2ELF8"/>
<keyword evidence="4" id="KW-1185">Reference proteome</keyword>
<proteinExistence type="predicted"/>
<sequence length="333" mass="39375">MGLKRISDVRQVDRRAFLTRFGKTAQEVFELIEGADPFPQPYQGIESIVVERVYDEPVTHSDQIAFLVQSLSYELVDQLNRRHALARELRIFIKLNTAERRYRTWQMREMDAKSISQRIRWQLSAWLREQAVNTQDHETFDVGIVELALGAYDLYPFGTVQDFLWGGDDTYYRDVQRAVERVRSLLGQTSVKQGVYYGGRYPRDTYKYVQWGADVKESAPEKWESQLPHPWPTIMLEKPEKIQPKDAYGHECLVTSDGVLFCQEHCEKIDSVIVRYHDEEHRIIKISGPWIQTEGWWTSEKNYHRAWLQCVSARSAFLIFREQEQWWIEGIYQ</sequence>
<dbReference type="KEGG" id="arca:HC352_04435"/>
<dbReference type="GO" id="GO:0006281">
    <property type="term" value="P:DNA repair"/>
    <property type="evidence" value="ECO:0007669"/>
    <property type="project" value="InterPro"/>
</dbReference>
<organism evidence="3 4">
    <name type="scientific">Arcanobacterium buesumense</name>
    <dbReference type="NCBI Taxonomy" id="2722751"/>
    <lineage>
        <taxon>Bacteria</taxon>
        <taxon>Bacillati</taxon>
        <taxon>Actinomycetota</taxon>
        <taxon>Actinomycetes</taxon>
        <taxon>Actinomycetales</taxon>
        <taxon>Actinomycetaceae</taxon>
        <taxon>Arcanobacterium</taxon>
    </lineage>
</organism>
<accession>A0A6H2ELF8</accession>
<dbReference type="InterPro" id="IPR017961">
    <property type="entry name" value="DNA_pol_Y-fam_little_finger"/>
</dbReference>
<dbReference type="EMBL" id="CP050804">
    <property type="protein sequence ID" value="QJC21822.1"/>
    <property type="molecule type" value="Genomic_DNA"/>
</dbReference>
<evidence type="ECO:0000313" key="4">
    <source>
        <dbReference type="Proteomes" id="UP000502298"/>
    </source>
</evidence>
<dbReference type="PANTHER" id="PTHR35369:SF2">
    <property type="entry name" value="BLR3025 PROTEIN"/>
    <property type="match status" value="1"/>
</dbReference>
<evidence type="ECO:0000259" key="2">
    <source>
        <dbReference type="Pfam" id="PF11799"/>
    </source>
</evidence>
<dbReference type="Proteomes" id="UP000502298">
    <property type="component" value="Chromosome"/>
</dbReference>
<dbReference type="InterPro" id="IPR050356">
    <property type="entry name" value="SulA_CellDiv_inhibitor"/>
</dbReference>
<reference evidence="3 4" key="1">
    <citation type="submission" date="2020-03" db="EMBL/GenBank/DDBJ databases">
        <title>Complete genome of Arcanobacterium buesumensis sp. nov. strain 2701.</title>
        <authorList>
            <person name="Borowiak M."/>
            <person name="Alssahen M."/>
            <person name="Laemmler C."/>
            <person name="Malorny B."/>
            <person name="Hassan A."/>
            <person name="Prenger-Berninghoff E."/>
            <person name="Ploetz M."/>
            <person name="Abdulmawjood A."/>
        </authorList>
    </citation>
    <scope>NUCLEOTIDE SEQUENCE [LARGE SCALE GENOMIC DNA]</scope>
    <source>
        <strain evidence="3 4">2701</strain>
    </source>
</reference>
<dbReference type="RefSeq" id="WP_168917762.1">
    <property type="nucleotide sequence ID" value="NZ_CP050804.1"/>
</dbReference>
<name>A0A6H2ELF8_9ACTO</name>
<dbReference type="GO" id="GO:0003684">
    <property type="term" value="F:damaged DNA binding"/>
    <property type="evidence" value="ECO:0007669"/>
    <property type="project" value="InterPro"/>
</dbReference>
<gene>
    <name evidence="3" type="ORF">HC352_04435</name>
</gene>
<protein>
    <recommendedName>
        <fullName evidence="2">DNA polymerase Y-family little finger domain-containing protein</fullName>
    </recommendedName>
</protein>
<evidence type="ECO:0000313" key="3">
    <source>
        <dbReference type="EMBL" id="QJC21822.1"/>
    </source>
</evidence>
<keyword evidence="1" id="KW-0227">DNA damage</keyword>